<dbReference type="InterPro" id="IPR011009">
    <property type="entry name" value="Kinase-like_dom_sf"/>
</dbReference>
<evidence type="ECO:0000256" key="2">
    <source>
        <dbReference type="ARBA" id="ARBA00022741"/>
    </source>
</evidence>
<feature type="transmembrane region" description="Helical" evidence="6">
    <location>
        <begin position="636"/>
        <end position="656"/>
    </location>
</feature>
<dbReference type="Pfam" id="PF00069">
    <property type="entry name" value="Pkinase"/>
    <property type="match status" value="1"/>
</dbReference>
<feature type="compositionally biased region" description="Basic and acidic residues" evidence="5">
    <location>
        <begin position="421"/>
        <end position="434"/>
    </location>
</feature>
<keyword evidence="4" id="KW-0067">ATP-binding</keyword>
<evidence type="ECO:0000259" key="7">
    <source>
        <dbReference type="PROSITE" id="PS50011"/>
    </source>
</evidence>
<name>A0A084SHU8_9BACT</name>
<feature type="compositionally biased region" description="Pro residues" evidence="5">
    <location>
        <begin position="685"/>
        <end position="702"/>
    </location>
</feature>
<dbReference type="SMART" id="SM00220">
    <property type="entry name" value="S_TKc"/>
    <property type="match status" value="1"/>
</dbReference>
<keyword evidence="3" id="KW-0418">Kinase</keyword>
<keyword evidence="6" id="KW-1133">Transmembrane helix</keyword>
<keyword evidence="1" id="KW-0808">Transferase</keyword>
<keyword evidence="6" id="KW-0472">Membrane</keyword>
<dbReference type="InterPro" id="IPR000719">
    <property type="entry name" value="Prot_kinase_dom"/>
</dbReference>
<evidence type="ECO:0000313" key="8">
    <source>
        <dbReference type="EMBL" id="KFA88033.1"/>
    </source>
</evidence>
<dbReference type="PANTHER" id="PTHR43289">
    <property type="entry name" value="MITOGEN-ACTIVATED PROTEIN KINASE KINASE KINASE 20-RELATED"/>
    <property type="match status" value="1"/>
</dbReference>
<feature type="region of interest" description="Disordered" evidence="5">
    <location>
        <begin position="394"/>
        <end position="608"/>
    </location>
</feature>
<dbReference type="GO" id="GO:0005524">
    <property type="term" value="F:ATP binding"/>
    <property type="evidence" value="ECO:0007669"/>
    <property type="project" value="UniProtKB-KW"/>
</dbReference>
<dbReference type="AlphaFoldDB" id="A0A084SHU8"/>
<feature type="region of interest" description="Disordered" evidence="5">
    <location>
        <begin position="681"/>
        <end position="714"/>
    </location>
</feature>
<evidence type="ECO:0000313" key="9">
    <source>
        <dbReference type="Proteomes" id="UP000028547"/>
    </source>
</evidence>
<accession>A0A084SHU8</accession>
<dbReference type="GO" id="GO:0004674">
    <property type="term" value="F:protein serine/threonine kinase activity"/>
    <property type="evidence" value="ECO:0007669"/>
    <property type="project" value="TreeGrafter"/>
</dbReference>
<dbReference type="Gene3D" id="1.10.510.10">
    <property type="entry name" value="Transferase(Phosphotransferase) domain 1"/>
    <property type="match status" value="1"/>
</dbReference>
<dbReference type="SUPFAM" id="SSF56112">
    <property type="entry name" value="Protein kinase-like (PK-like)"/>
    <property type="match status" value="1"/>
</dbReference>
<dbReference type="PANTHER" id="PTHR43289:SF6">
    <property type="entry name" value="SERINE_THREONINE-PROTEIN KINASE NEKL-3"/>
    <property type="match status" value="1"/>
</dbReference>
<keyword evidence="2" id="KW-0547">Nucleotide-binding</keyword>
<feature type="compositionally biased region" description="Basic and acidic residues" evidence="5">
    <location>
        <begin position="484"/>
        <end position="503"/>
    </location>
</feature>
<proteinExistence type="predicted"/>
<dbReference type="CDD" id="cd14014">
    <property type="entry name" value="STKc_PknB_like"/>
    <property type="match status" value="1"/>
</dbReference>
<feature type="region of interest" description="Disordered" evidence="5">
    <location>
        <begin position="337"/>
        <end position="360"/>
    </location>
</feature>
<comment type="caution">
    <text evidence="8">The sequence shown here is derived from an EMBL/GenBank/DDBJ whole genome shotgun (WGS) entry which is preliminary data.</text>
</comment>
<feature type="domain" description="Protein kinase" evidence="7">
    <location>
        <begin position="5"/>
        <end position="265"/>
    </location>
</feature>
<evidence type="ECO:0000256" key="4">
    <source>
        <dbReference type="ARBA" id="ARBA00022840"/>
    </source>
</evidence>
<evidence type="ECO:0000256" key="5">
    <source>
        <dbReference type="SAM" id="MobiDB-lite"/>
    </source>
</evidence>
<evidence type="ECO:0000256" key="1">
    <source>
        <dbReference type="ARBA" id="ARBA00022679"/>
    </source>
</evidence>
<dbReference type="PROSITE" id="PS50011">
    <property type="entry name" value="PROTEIN_KINASE_DOM"/>
    <property type="match status" value="1"/>
</dbReference>
<dbReference type="EMBL" id="JPMI01000305">
    <property type="protein sequence ID" value="KFA88033.1"/>
    <property type="molecule type" value="Genomic_DNA"/>
</dbReference>
<sequence length="793" mass="86094">MSTAYRLTGRIEAGDLAELYEAVQEPGGPRVVIKLFLPKTSDPRYATVLAGVYSVLNPLNPEGIVPVLDMGFVKQRLAVVREAVDGHSLGIALYRLNTKEVLLPPATALWLIIQLLESVERAHAAGVIHGSITPGNVLLSRGGLPSVCDFGALQALLSVPELKRAFAGRGRSAYRAPEVGRGDPPDVFSDIYSIGAIAYELLTLREAVIPDGGVSTRRAGLPPPSRLDRRLHARLDPIILRALEATPSRRYRSCAEFAASLRNFLSTHGGLPGAEDARRFVSELFPNEMAAGPALGPVPFSERFTLTPISGVSLAEVGADALEKSVVVRPSFSPALSEADTMEAPPAFEEYQPEPTVAPGPMLDRAMMDSTQVLGAEAAKEVLESTYVGPREEAAEVTHFGKDGTQVRARLKEGTQVTRVDPPKERVEPKDAPESGRSQPPGDDEQTWVAPPGAAPPKPRRSPVLPGGAAPREVTRIGKNPRLRMVEDYSRPEPEPEPHKPPVDPDDLIDTAKIEPTGVRLRPPLSEGTQARARMPQPPSEGTQARARMPQPPSEGTQARARIPQPPSEGTQTRARIPPSLVRGQVSEQPSAAEPDRSYIPMPPPTSPEVKAAVAQRRLFTEERNLLADRRHRRKMLAVAGGIALVGVVCFAFAVWRFSQRPQLDTDPKVSAVSGAVEQYLQMPDSPPPEPGRSKPTAPPDPVVDASSDGAQETPRSGLAYLSISANQLSRVYIDGVRVKRNLPLVRYPVKPGNREIIIETIGTPRQRELFEVRLERGEHKKLEQIFKTSPYR</sequence>
<dbReference type="RefSeq" id="WP_043410017.1">
    <property type="nucleotide sequence ID" value="NZ_JPMI01000305.1"/>
</dbReference>
<dbReference type="Proteomes" id="UP000028547">
    <property type="component" value="Unassembled WGS sequence"/>
</dbReference>
<organism evidence="8 9">
    <name type="scientific">Archangium violaceum Cb vi76</name>
    <dbReference type="NCBI Taxonomy" id="1406225"/>
    <lineage>
        <taxon>Bacteria</taxon>
        <taxon>Pseudomonadati</taxon>
        <taxon>Myxococcota</taxon>
        <taxon>Myxococcia</taxon>
        <taxon>Myxococcales</taxon>
        <taxon>Cystobacterineae</taxon>
        <taxon>Archangiaceae</taxon>
        <taxon>Archangium</taxon>
    </lineage>
</organism>
<gene>
    <name evidence="8" type="ORF">Q664_43625</name>
</gene>
<evidence type="ECO:0000256" key="3">
    <source>
        <dbReference type="ARBA" id="ARBA00022777"/>
    </source>
</evidence>
<protein>
    <recommendedName>
        <fullName evidence="7">Protein kinase domain-containing protein</fullName>
    </recommendedName>
</protein>
<evidence type="ECO:0000256" key="6">
    <source>
        <dbReference type="SAM" id="Phobius"/>
    </source>
</evidence>
<keyword evidence="6" id="KW-0812">Transmembrane</keyword>
<reference evidence="8 9" key="1">
    <citation type="submission" date="2014-07" db="EMBL/GenBank/DDBJ databases">
        <title>Draft Genome Sequence of Gephyronic Acid Producer, Cystobacter violaceus Strain Cb vi76.</title>
        <authorList>
            <person name="Stevens D.C."/>
            <person name="Young J."/>
            <person name="Carmichael R."/>
            <person name="Tan J."/>
            <person name="Taylor R.E."/>
        </authorList>
    </citation>
    <scope>NUCLEOTIDE SEQUENCE [LARGE SCALE GENOMIC DNA]</scope>
    <source>
        <strain evidence="8 9">Cb vi76</strain>
    </source>
</reference>